<keyword evidence="3" id="KW-1185">Reference proteome</keyword>
<sequence>MAIGPGGPAWCSVLASRKSGHKSGGAFSLRRHGTGRGYTGPERRIWRAADAHAGSAALSDLPRAIRTADDGGQGPFLDQLRSALGQSTKSSWAVGA</sequence>
<gene>
    <name evidence="2" type="ORF">RCOM_1789830</name>
</gene>
<reference evidence="3" key="1">
    <citation type="journal article" date="2010" name="Nat. Biotechnol.">
        <title>Draft genome sequence of the oilseed species Ricinus communis.</title>
        <authorList>
            <person name="Chan A.P."/>
            <person name="Crabtree J."/>
            <person name="Zhao Q."/>
            <person name="Lorenzi H."/>
            <person name="Orvis J."/>
            <person name="Puiu D."/>
            <person name="Melake-Berhan A."/>
            <person name="Jones K.M."/>
            <person name="Redman J."/>
            <person name="Chen G."/>
            <person name="Cahoon E.B."/>
            <person name="Gedil M."/>
            <person name="Stanke M."/>
            <person name="Haas B.J."/>
            <person name="Wortman J.R."/>
            <person name="Fraser-Liggett C.M."/>
            <person name="Ravel J."/>
            <person name="Rabinowicz P.D."/>
        </authorList>
    </citation>
    <scope>NUCLEOTIDE SEQUENCE [LARGE SCALE GENOMIC DNA]</scope>
    <source>
        <strain evidence="3">cv. Hale</strain>
    </source>
</reference>
<organism evidence="2 3">
    <name type="scientific">Ricinus communis</name>
    <name type="common">Castor bean</name>
    <dbReference type="NCBI Taxonomy" id="3988"/>
    <lineage>
        <taxon>Eukaryota</taxon>
        <taxon>Viridiplantae</taxon>
        <taxon>Streptophyta</taxon>
        <taxon>Embryophyta</taxon>
        <taxon>Tracheophyta</taxon>
        <taxon>Spermatophyta</taxon>
        <taxon>Magnoliopsida</taxon>
        <taxon>eudicotyledons</taxon>
        <taxon>Gunneridae</taxon>
        <taxon>Pentapetalae</taxon>
        <taxon>rosids</taxon>
        <taxon>fabids</taxon>
        <taxon>Malpighiales</taxon>
        <taxon>Euphorbiaceae</taxon>
        <taxon>Acalyphoideae</taxon>
        <taxon>Acalypheae</taxon>
        <taxon>Ricinus</taxon>
    </lineage>
</organism>
<accession>B9TEK9</accession>
<dbReference type="AlphaFoldDB" id="B9TEK9"/>
<dbReference type="Proteomes" id="UP000008311">
    <property type="component" value="Unassembled WGS sequence"/>
</dbReference>
<evidence type="ECO:0000313" key="3">
    <source>
        <dbReference type="Proteomes" id="UP000008311"/>
    </source>
</evidence>
<proteinExistence type="predicted"/>
<dbReference type="EMBL" id="EQ979076">
    <property type="protein sequence ID" value="EEF25705.1"/>
    <property type="molecule type" value="Genomic_DNA"/>
</dbReference>
<evidence type="ECO:0000256" key="1">
    <source>
        <dbReference type="SAM" id="MobiDB-lite"/>
    </source>
</evidence>
<evidence type="ECO:0000313" key="2">
    <source>
        <dbReference type="EMBL" id="EEF25705.1"/>
    </source>
</evidence>
<dbReference type="InParanoid" id="B9TEK9"/>
<feature type="region of interest" description="Disordered" evidence="1">
    <location>
        <begin position="20"/>
        <end position="40"/>
    </location>
</feature>
<name>B9TEK9_RICCO</name>
<protein>
    <submittedName>
        <fullName evidence="2">Uncharacterized protein</fullName>
    </submittedName>
</protein>